<dbReference type="Proteomes" id="UP000559987">
    <property type="component" value="Unassembled WGS sequence"/>
</dbReference>
<accession>A0A839UQG9</accession>
<dbReference type="EMBL" id="JACHXZ010000002">
    <property type="protein sequence ID" value="MBB3168729.1"/>
    <property type="molecule type" value="Genomic_DNA"/>
</dbReference>
<organism evidence="10 11">
    <name type="scientific">Simiduia aestuariiviva</name>
    <dbReference type="NCBI Taxonomy" id="1510459"/>
    <lineage>
        <taxon>Bacteria</taxon>
        <taxon>Pseudomonadati</taxon>
        <taxon>Pseudomonadota</taxon>
        <taxon>Gammaproteobacteria</taxon>
        <taxon>Cellvibrionales</taxon>
        <taxon>Cellvibrionaceae</taxon>
        <taxon>Simiduia</taxon>
    </lineage>
</organism>
<comment type="similarity">
    <text evidence="1 7">Belongs to the nitroreductase family.</text>
</comment>
<evidence type="ECO:0000256" key="1">
    <source>
        <dbReference type="ARBA" id="ARBA00007118"/>
    </source>
</evidence>
<reference evidence="10 11" key="1">
    <citation type="submission" date="2020-08" db="EMBL/GenBank/DDBJ databases">
        <title>Genomic Encyclopedia of Type Strains, Phase III (KMG-III): the genomes of soil and plant-associated and newly described type strains.</title>
        <authorList>
            <person name="Whitman W."/>
        </authorList>
    </citation>
    <scope>NUCLEOTIDE SEQUENCE [LARGE SCALE GENOMIC DNA]</scope>
    <source>
        <strain evidence="10 11">CECT 8571</strain>
    </source>
</reference>
<protein>
    <recommendedName>
        <fullName evidence="7">Putative NAD(P)H nitroreductase</fullName>
        <ecNumber evidence="7">1.-.-.-</ecNumber>
    </recommendedName>
</protein>
<dbReference type="SUPFAM" id="SSF55469">
    <property type="entry name" value="FMN-dependent nitroreductase-like"/>
    <property type="match status" value="1"/>
</dbReference>
<comment type="cofactor">
    <cofactor evidence="8">
        <name>FMN</name>
        <dbReference type="ChEBI" id="CHEBI:58210"/>
    </cofactor>
    <text evidence="8">Binds 1 FMN per subunit.</text>
</comment>
<dbReference type="PANTHER" id="PTHR43821">
    <property type="entry name" value="NAD(P)H NITROREDUCTASE YDJA-RELATED"/>
    <property type="match status" value="1"/>
</dbReference>
<evidence type="ECO:0000256" key="6">
    <source>
        <dbReference type="ARBA" id="ARBA00023027"/>
    </source>
</evidence>
<dbReference type="CDD" id="cd02135">
    <property type="entry name" value="YdjA-like"/>
    <property type="match status" value="1"/>
</dbReference>
<keyword evidence="5 7" id="KW-0560">Oxidoreductase</keyword>
<comment type="caution">
    <text evidence="10">The sequence shown here is derived from an EMBL/GenBank/DDBJ whole genome shotgun (WGS) entry which is preliminary data.</text>
</comment>
<dbReference type="Gene3D" id="3.40.109.10">
    <property type="entry name" value="NADH Oxidase"/>
    <property type="match status" value="1"/>
</dbReference>
<feature type="binding site" description="in other chain" evidence="8">
    <location>
        <begin position="132"/>
        <end position="134"/>
    </location>
    <ligand>
        <name>FMN</name>
        <dbReference type="ChEBI" id="CHEBI:58210"/>
        <note>ligand shared between dimeric partners</note>
    </ligand>
</feature>
<keyword evidence="3 7" id="KW-0288">FMN</keyword>
<evidence type="ECO:0000256" key="3">
    <source>
        <dbReference type="ARBA" id="ARBA00022643"/>
    </source>
</evidence>
<dbReference type="GO" id="GO:0016491">
    <property type="term" value="F:oxidoreductase activity"/>
    <property type="evidence" value="ECO:0007669"/>
    <property type="project" value="UniProtKB-UniRule"/>
</dbReference>
<dbReference type="RefSeq" id="WP_183910184.1">
    <property type="nucleotide sequence ID" value="NZ_JACHXZ010000002.1"/>
</dbReference>
<dbReference type="PIRSF" id="PIRSF000232">
    <property type="entry name" value="YdjA"/>
    <property type="match status" value="1"/>
</dbReference>
<evidence type="ECO:0000256" key="7">
    <source>
        <dbReference type="PIRNR" id="PIRNR000232"/>
    </source>
</evidence>
<feature type="binding site" description="in other chain" evidence="8">
    <location>
        <begin position="10"/>
        <end position="12"/>
    </location>
    <ligand>
        <name>FMN</name>
        <dbReference type="ChEBI" id="CHEBI:58210"/>
        <note>ligand shared between dimeric partners</note>
    </ligand>
</feature>
<dbReference type="InterPro" id="IPR026021">
    <property type="entry name" value="YdjA-like"/>
</dbReference>
<proteinExistence type="inferred from homology"/>
<keyword evidence="4 7" id="KW-0521">NADP</keyword>
<keyword evidence="11" id="KW-1185">Reference proteome</keyword>
<keyword evidence="6 7" id="KW-0520">NAD</keyword>
<feature type="domain" description="Nitroreductase" evidence="9">
    <location>
        <begin position="8"/>
        <end position="162"/>
    </location>
</feature>
<evidence type="ECO:0000256" key="8">
    <source>
        <dbReference type="PIRSR" id="PIRSR000232-1"/>
    </source>
</evidence>
<dbReference type="InterPro" id="IPR000415">
    <property type="entry name" value="Nitroreductase-like"/>
</dbReference>
<dbReference type="InterPro" id="IPR052530">
    <property type="entry name" value="NAD(P)H_nitroreductase"/>
</dbReference>
<evidence type="ECO:0000259" key="9">
    <source>
        <dbReference type="Pfam" id="PF00881"/>
    </source>
</evidence>
<evidence type="ECO:0000256" key="4">
    <source>
        <dbReference type="ARBA" id="ARBA00022857"/>
    </source>
</evidence>
<evidence type="ECO:0000313" key="10">
    <source>
        <dbReference type="EMBL" id="MBB3168729.1"/>
    </source>
</evidence>
<evidence type="ECO:0000256" key="2">
    <source>
        <dbReference type="ARBA" id="ARBA00022630"/>
    </source>
</evidence>
<keyword evidence="2 7" id="KW-0285">Flavoprotein</keyword>
<name>A0A839UQG9_9GAMM</name>
<gene>
    <name evidence="10" type="ORF">FHS30_001913</name>
</gene>
<dbReference type="Pfam" id="PF00881">
    <property type="entry name" value="Nitroreductase"/>
    <property type="match status" value="1"/>
</dbReference>
<dbReference type="EC" id="1.-.-.-" evidence="7"/>
<dbReference type="PANTHER" id="PTHR43821:SF1">
    <property type="entry name" value="NAD(P)H NITROREDUCTASE YDJA-RELATED"/>
    <property type="match status" value="1"/>
</dbReference>
<dbReference type="AlphaFoldDB" id="A0A839UQG9"/>
<evidence type="ECO:0000313" key="11">
    <source>
        <dbReference type="Proteomes" id="UP000559987"/>
    </source>
</evidence>
<dbReference type="InterPro" id="IPR029479">
    <property type="entry name" value="Nitroreductase"/>
</dbReference>
<feature type="binding site" evidence="8">
    <location>
        <position position="39"/>
    </location>
    <ligand>
        <name>FMN</name>
        <dbReference type="ChEBI" id="CHEBI:58210"/>
        <note>ligand shared between dimeric partners</note>
    </ligand>
</feature>
<evidence type="ECO:0000256" key="5">
    <source>
        <dbReference type="ARBA" id="ARBA00023002"/>
    </source>
</evidence>
<sequence length="184" mass="20131">MDAITALTRRVSVAKLMAPAPTEAQLTIIRQAALRAADHGNLRPWRFLEVSGEGLHRLGALYLAAMQCKKALSEAQQQRFKALPLRAPMVIVAIAQFTDHPKVPKEEQRIAAGCAVQNMLNAAFALGVGAYWRTGELADDLQVAKGLGLTESEVIVGFLYLGQPDGPLKRCPELNPKEYFQAWP</sequence>
<feature type="binding site" evidence="8">
    <location>
        <position position="35"/>
    </location>
    <ligand>
        <name>FMN</name>
        <dbReference type="ChEBI" id="CHEBI:58210"/>
        <note>ligand shared between dimeric partners</note>
    </ligand>
</feature>